<keyword evidence="3" id="KW-1003">Cell membrane</keyword>
<dbReference type="InterPro" id="IPR025713">
    <property type="entry name" value="MotB-like_N_dom"/>
</dbReference>
<name>A0ABT7XXP8_9VIBR</name>
<gene>
    <name evidence="10" type="ORF">QWJ08_03895</name>
</gene>
<dbReference type="RefSeq" id="WP_289960766.1">
    <property type="nucleotide sequence ID" value="NZ_JAUEOZ010000001.1"/>
</dbReference>
<dbReference type="Pfam" id="PF00691">
    <property type="entry name" value="OmpA"/>
    <property type="match status" value="1"/>
</dbReference>
<dbReference type="Gene3D" id="3.30.1330.60">
    <property type="entry name" value="OmpA-like domain"/>
    <property type="match status" value="1"/>
</dbReference>
<feature type="domain" description="OmpA-like" evidence="9">
    <location>
        <begin position="85"/>
        <end position="214"/>
    </location>
</feature>
<evidence type="ECO:0000256" key="1">
    <source>
        <dbReference type="ARBA" id="ARBA00004162"/>
    </source>
</evidence>
<keyword evidence="10" id="KW-0966">Cell projection</keyword>
<comment type="similarity">
    <text evidence="2">Belongs to the MotB family.</text>
</comment>
<evidence type="ECO:0000313" key="11">
    <source>
        <dbReference type="Proteomes" id="UP001169719"/>
    </source>
</evidence>
<keyword evidence="11" id="KW-1185">Reference proteome</keyword>
<evidence type="ECO:0000259" key="9">
    <source>
        <dbReference type="PROSITE" id="PS51123"/>
    </source>
</evidence>
<evidence type="ECO:0000256" key="6">
    <source>
        <dbReference type="ARBA" id="ARBA00023136"/>
    </source>
</evidence>
<evidence type="ECO:0000313" key="10">
    <source>
        <dbReference type="EMBL" id="MDN2480540.1"/>
    </source>
</evidence>
<dbReference type="EMBL" id="JAUEOZ010000001">
    <property type="protein sequence ID" value="MDN2480540.1"/>
    <property type="molecule type" value="Genomic_DNA"/>
</dbReference>
<proteinExistence type="inferred from homology"/>
<sequence>MSRRALSPRRDTSDGNDWMTTYSDAITLLLAFFVMLISVAQIDEGKFEQLKQGWGQTSQGNTEQESQPKTTFATDVEGVEVQQLEQRIEIEIANEHLYDTGSAQLKDSTIPLLEQLAEEIQSFTQNDLHNQNRMISVEGHTDDVPIQSAIFASNWELSATRATTVTRKLIELGIDPNHIQAVGFADTRPKVGTTGEFSDKQRQLNRRVVIAIYQ</sequence>
<evidence type="ECO:0000256" key="4">
    <source>
        <dbReference type="ARBA" id="ARBA00022692"/>
    </source>
</evidence>
<dbReference type="PANTHER" id="PTHR30329">
    <property type="entry name" value="STATOR ELEMENT OF FLAGELLAR MOTOR COMPLEX"/>
    <property type="match status" value="1"/>
</dbReference>
<dbReference type="CDD" id="cd07185">
    <property type="entry name" value="OmpA_C-like"/>
    <property type="match status" value="1"/>
</dbReference>
<organism evidence="10 11">
    <name type="scientific">Vibrio agarivorans</name>
    <dbReference type="NCBI Taxonomy" id="153622"/>
    <lineage>
        <taxon>Bacteria</taxon>
        <taxon>Pseudomonadati</taxon>
        <taxon>Pseudomonadota</taxon>
        <taxon>Gammaproteobacteria</taxon>
        <taxon>Vibrionales</taxon>
        <taxon>Vibrionaceae</taxon>
        <taxon>Vibrio</taxon>
    </lineage>
</organism>
<dbReference type="InterPro" id="IPR050330">
    <property type="entry name" value="Bact_OuterMem_StrucFunc"/>
</dbReference>
<feature type="transmembrane region" description="Helical" evidence="8">
    <location>
        <begin position="21"/>
        <end position="42"/>
    </location>
</feature>
<dbReference type="InterPro" id="IPR036737">
    <property type="entry name" value="OmpA-like_sf"/>
</dbReference>
<comment type="subcellular location">
    <subcellularLocation>
        <location evidence="1">Cell membrane</location>
        <topology evidence="1">Single-pass membrane protein</topology>
    </subcellularLocation>
</comment>
<dbReference type="InterPro" id="IPR006665">
    <property type="entry name" value="OmpA-like"/>
</dbReference>
<reference evidence="10" key="1">
    <citation type="submission" date="2024-05" db="EMBL/GenBank/DDBJ databases">
        <title>Genome Sequences of Four Agar- Degrading Marine Bacteria.</title>
        <authorList>
            <person name="Phillips E.K."/>
            <person name="Shaffer J.C."/>
            <person name="Henson M.W."/>
            <person name="Temperton B."/>
            <person name="Thrash C.J."/>
            <person name="Martin M.O."/>
        </authorList>
    </citation>
    <scope>NUCLEOTIDE SEQUENCE</scope>
    <source>
        <strain evidence="10">EKP203</strain>
    </source>
</reference>
<accession>A0ABT7XXP8</accession>
<dbReference type="PANTHER" id="PTHR30329:SF21">
    <property type="entry name" value="LIPOPROTEIN YIAD-RELATED"/>
    <property type="match status" value="1"/>
</dbReference>
<keyword evidence="10" id="KW-0969">Cilium</keyword>
<keyword evidence="6 7" id="KW-0472">Membrane</keyword>
<keyword evidence="10" id="KW-0282">Flagellum</keyword>
<evidence type="ECO:0000256" key="5">
    <source>
        <dbReference type="ARBA" id="ARBA00022989"/>
    </source>
</evidence>
<keyword evidence="5 8" id="KW-1133">Transmembrane helix</keyword>
<dbReference type="Proteomes" id="UP001169719">
    <property type="component" value="Unassembled WGS sequence"/>
</dbReference>
<evidence type="ECO:0000256" key="7">
    <source>
        <dbReference type="PROSITE-ProRule" id="PRU00473"/>
    </source>
</evidence>
<protein>
    <submittedName>
        <fullName evidence="10">Flagellar motor protein MotB</fullName>
    </submittedName>
</protein>
<keyword evidence="4 8" id="KW-0812">Transmembrane</keyword>
<dbReference type="SUPFAM" id="SSF103088">
    <property type="entry name" value="OmpA-like"/>
    <property type="match status" value="1"/>
</dbReference>
<evidence type="ECO:0000256" key="2">
    <source>
        <dbReference type="ARBA" id="ARBA00008914"/>
    </source>
</evidence>
<comment type="caution">
    <text evidence="10">The sequence shown here is derived from an EMBL/GenBank/DDBJ whole genome shotgun (WGS) entry which is preliminary data.</text>
</comment>
<dbReference type="Pfam" id="PF13677">
    <property type="entry name" value="MotB_plug"/>
    <property type="match status" value="1"/>
</dbReference>
<dbReference type="PROSITE" id="PS51123">
    <property type="entry name" value="OMPA_2"/>
    <property type="match status" value="1"/>
</dbReference>
<evidence type="ECO:0000256" key="8">
    <source>
        <dbReference type="SAM" id="Phobius"/>
    </source>
</evidence>
<evidence type="ECO:0000256" key="3">
    <source>
        <dbReference type="ARBA" id="ARBA00022475"/>
    </source>
</evidence>